<proteinExistence type="predicted"/>
<evidence type="ECO:0000259" key="9">
    <source>
        <dbReference type="PROSITE" id="PS50011"/>
    </source>
</evidence>
<keyword evidence="8" id="KW-1133">Transmembrane helix</keyword>
<keyword evidence="11" id="KW-1185">Reference proteome</keyword>
<name>A0A3S3MQ79_9MAGN</name>
<comment type="caution">
    <text evidence="10">The sequence shown here is derived from an EMBL/GenBank/DDBJ whole genome shotgun (WGS) entry which is preliminary data.</text>
</comment>
<keyword evidence="4 10" id="KW-0418">Kinase</keyword>
<dbReference type="InterPro" id="IPR017441">
    <property type="entry name" value="Protein_kinase_ATP_BS"/>
</dbReference>
<dbReference type="PANTHER" id="PTHR47989:SF40">
    <property type="entry name" value="RECEPTOR-LIKE SERINE_THREONINE-PROTEIN KINASE ALE2"/>
    <property type="match status" value="1"/>
</dbReference>
<evidence type="ECO:0000256" key="1">
    <source>
        <dbReference type="ARBA" id="ARBA00022527"/>
    </source>
</evidence>
<dbReference type="PROSITE" id="PS50011">
    <property type="entry name" value="PROTEIN_KINASE_DOM"/>
    <property type="match status" value="1"/>
</dbReference>
<dbReference type="OrthoDB" id="1901798at2759"/>
<dbReference type="InterPro" id="IPR057597">
    <property type="entry name" value="ALE2_N"/>
</dbReference>
<evidence type="ECO:0000256" key="6">
    <source>
        <dbReference type="PROSITE-ProRule" id="PRU10141"/>
    </source>
</evidence>
<protein>
    <submittedName>
        <fullName evidence="10">Protein kinase domain-containing protein</fullName>
    </submittedName>
</protein>
<feature type="domain" description="Protein kinase" evidence="9">
    <location>
        <begin position="453"/>
        <end position="727"/>
    </location>
</feature>
<accession>A0A3S3MQ79</accession>
<feature type="region of interest" description="Disordered" evidence="7">
    <location>
        <begin position="739"/>
        <end position="764"/>
    </location>
</feature>
<dbReference type="InterPro" id="IPR008271">
    <property type="entry name" value="Ser/Thr_kinase_AS"/>
</dbReference>
<dbReference type="EMBL" id="QPKB01000003">
    <property type="protein sequence ID" value="RWR80458.1"/>
    <property type="molecule type" value="Genomic_DNA"/>
</dbReference>
<reference evidence="10 11" key="1">
    <citation type="journal article" date="2019" name="Nat. Plants">
        <title>Stout camphor tree genome fills gaps in understanding of flowering plant genome evolution.</title>
        <authorList>
            <person name="Chaw S.M."/>
            <person name="Liu Y.C."/>
            <person name="Wu Y.W."/>
            <person name="Wang H.Y."/>
            <person name="Lin C.I."/>
            <person name="Wu C.S."/>
            <person name="Ke H.M."/>
            <person name="Chang L.Y."/>
            <person name="Hsu C.Y."/>
            <person name="Yang H.T."/>
            <person name="Sudianto E."/>
            <person name="Hsu M.H."/>
            <person name="Wu K.P."/>
            <person name="Wang L.N."/>
            <person name="Leebens-Mack J.H."/>
            <person name="Tsai I.J."/>
        </authorList>
    </citation>
    <scope>NUCLEOTIDE SEQUENCE [LARGE SCALE GENOMIC DNA]</scope>
    <source>
        <strain evidence="11">cv. Chaw 1501</strain>
        <tissue evidence="10">Young leaves</tissue>
    </source>
</reference>
<dbReference type="GO" id="GO:0004674">
    <property type="term" value="F:protein serine/threonine kinase activity"/>
    <property type="evidence" value="ECO:0007669"/>
    <property type="project" value="UniProtKB-KW"/>
</dbReference>
<feature type="binding site" evidence="6">
    <location>
        <position position="481"/>
    </location>
    <ligand>
        <name>ATP</name>
        <dbReference type="ChEBI" id="CHEBI:30616"/>
    </ligand>
</feature>
<dbReference type="STRING" id="337451.A0A3S3MQ79"/>
<feature type="transmembrane region" description="Helical" evidence="8">
    <location>
        <begin position="39"/>
        <end position="58"/>
    </location>
</feature>
<evidence type="ECO:0000256" key="8">
    <source>
        <dbReference type="SAM" id="Phobius"/>
    </source>
</evidence>
<dbReference type="CDD" id="cd14066">
    <property type="entry name" value="STKc_IRAK"/>
    <property type="match status" value="1"/>
</dbReference>
<dbReference type="PANTHER" id="PTHR47989">
    <property type="entry name" value="OS01G0750732 PROTEIN"/>
    <property type="match status" value="1"/>
</dbReference>
<evidence type="ECO:0000313" key="11">
    <source>
        <dbReference type="Proteomes" id="UP000283530"/>
    </source>
</evidence>
<dbReference type="InterPro" id="IPR001245">
    <property type="entry name" value="Ser-Thr/Tyr_kinase_cat_dom"/>
</dbReference>
<feature type="compositionally biased region" description="Polar residues" evidence="7">
    <location>
        <begin position="417"/>
        <end position="430"/>
    </location>
</feature>
<keyword evidence="5 6" id="KW-0067">ATP-binding</keyword>
<dbReference type="Pfam" id="PF23180">
    <property type="entry name" value="ALE2_N"/>
    <property type="match status" value="1"/>
</dbReference>
<keyword evidence="8" id="KW-0472">Membrane</keyword>
<evidence type="ECO:0000256" key="2">
    <source>
        <dbReference type="ARBA" id="ARBA00022679"/>
    </source>
</evidence>
<dbReference type="FunFam" id="3.30.200.20:FF:000415">
    <property type="entry name" value="receptor-like serine/threonine-protein kinase NCRK"/>
    <property type="match status" value="1"/>
</dbReference>
<dbReference type="AlphaFoldDB" id="A0A3S3MQ79"/>
<dbReference type="SUPFAM" id="SSF56112">
    <property type="entry name" value="Protein kinase-like (PK-like)"/>
    <property type="match status" value="1"/>
</dbReference>
<evidence type="ECO:0000313" key="10">
    <source>
        <dbReference type="EMBL" id="RWR80458.1"/>
    </source>
</evidence>
<dbReference type="InterPro" id="IPR011009">
    <property type="entry name" value="Kinase-like_dom_sf"/>
</dbReference>
<organism evidence="10 11">
    <name type="scientific">Cinnamomum micranthum f. kanehirae</name>
    <dbReference type="NCBI Taxonomy" id="337451"/>
    <lineage>
        <taxon>Eukaryota</taxon>
        <taxon>Viridiplantae</taxon>
        <taxon>Streptophyta</taxon>
        <taxon>Embryophyta</taxon>
        <taxon>Tracheophyta</taxon>
        <taxon>Spermatophyta</taxon>
        <taxon>Magnoliopsida</taxon>
        <taxon>Magnoliidae</taxon>
        <taxon>Laurales</taxon>
        <taxon>Lauraceae</taxon>
        <taxon>Cinnamomum</taxon>
    </lineage>
</organism>
<gene>
    <name evidence="10" type="ORF">CKAN_00910000</name>
</gene>
<keyword evidence="3 6" id="KW-0547">Nucleotide-binding</keyword>
<sequence length="849" mass="92622">MHFIAFSKTPLPFAALLSFLRFIFASASAFCSRKKMGLAVLFLSLLCWVSSANGYLFPQIKLYPELPKQSLIAKEMPPLHEVDCRSLQSHSIFSVVPRHHPKSYPSVTSRSPTQVRSLPTIPTVSPSEPLKMWTTMPSTGPSEPLKMWTTMPSTGPSPVLALSPKYHGYAPSPSKVRSKHHLKHHHLGKHPAVSPFPPSPPVQGCDLACSDPWTSTPVGSPCGCVVPMQVVLVLGVAPHTVFPHTPELEVEIAAGTCLKQSQVRILGADAGGQDREKTRVNINLVPLSKKFNKTTALMTFERFWQKKVPISRTLFGDYEVISVRYPGLPSSPQFPSGISPTSGNQDPIVANVTSNGQKFTARTVTVIVLSSSVVFLMGTGALVIFLKCKKAGSVPADGPPPMPSISERSGKAGIRSGLSSSISTPKSASLISPKDTSGKIFSLAELEKATENFSSKRLLGVGGFGCVYLGTMEDGSEVAVKRLIMVDQGRDREFIAEVEMLSRLHHRNLVKLVGICMEEGTRCLVYELVHNGSVESHLHGSDQRRIPLDWDARMKIALGAARGLAYLHEDSNPRVIHRDFKAANILLEDDFTPKVSDFGLAREASEGSQQISTQVMGTFGYVAPEYAMTGHLLVKSDVYSYGVVLLELLSGRKPIDMSRPQGHESLVAWARPLLTSREGLEKVVDPSLGGNYDFNDLAKVASIASMCIQPEVMKRPFMGEVVQALMLVYTDKDETYEDSYGLREDSSGSDVDFTGDGGPESWQRGRTPCLTHGISSSFITMEYSSGPLEIMDRPLSKSVLVGEGGSLTGYNRSGPLLTERDKLKFYQLKRSISENGLLVKHIGNNGYMF</sequence>
<keyword evidence="2" id="KW-0808">Transferase</keyword>
<dbReference type="Gene3D" id="3.30.200.20">
    <property type="entry name" value="Phosphorylase Kinase, domain 1"/>
    <property type="match status" value="1"/>
</dbReference>
<dbReference type="Proteomes" id="UP000283530">
    <property type="component" value="Unassembled WGS sequence"/>
</dbReference>
<dbReference type="PROSITE" id="PS00107">
    <property type="entry name" value="PROTEIN_KINASE_ATP"/>
    <property type="match status" value="1"/>
</dbReference>
<dbReference type="FunFam" id="1.10.510.10:FF:000051">
    <property type="entry name" value="Receptor-like serine/threonine-protein kinase ALE2"/>
    <property type="match status" value="1"/>
</dbReference>
<evidence type="ECO:0000256" key="3">
    <source>
        <dbReference type="ARBA" id="ARBA00022741"/>
    </source>
</evidence>
<dbReference type="PROSITE" id="PS00108">
    <property type="entry name" value="PROTEIN_KINASE_ST"/>
    <property type="match status" value="1"/>
</dbReference>
<evidence type="ECO:0000256" key="4">
    <source>
        <dbReference type="ARBA" id="ARBA00022777"/>
    </source>
</evidence>
<dbReference type="Pfam" id="PF07714">
    <property type="entry name" value="PK_Tyr_Ser-Thr"/>
    <property type="match status" value="1"/>
</dbReference>
<keyword evidence="1" id="KW-0723">Serine/threonine-protein kinase</keyword>
<feature type="region of interest" description="Disordered" evidence="7">
    <location>
        <begin position="408"/>
        <end position="430"/>
    </location>
</feature>
<dbReference type="GO" id="GO:0005524">
    <property type="term" value="F:ATP binding"/>
    <property type="evidence" value="ECO:0007669"/>
    <property type="project" value="UniProtKB-UniRule"/>
</dbReference>
<dbReference type="InterPro" id="IPR000719">
    <property type="entry name" value="Prot_kinase_dom"/>
</dbReference>
<keyword evidence="8" id="KW-0812">Transmembrane</keyword>
<evidence type="ECO:0000256" key="5">
    <source>
        <dbReference type="ARBA" id="ARBA00022840"/>
    </source>
</evidence>
<dbReference type="Gene3D" id="1.10.510.10">
    <property type="entry name" value="Transferase(Phosphotransferase) domain 1"/>
    <property type="match status" value="1"/>
</dbReference>
<evidence type="ECO:0000256" key="7">
    <source>
        <dbReference type="SAM" id="MobiDB-lite"/>
    </source>
</evidence>